<evidence type="ECO:0000313" key="2">
    <source>
        <dbReference type="Proteomes" id="UP000198889"/>
    </source>
</evidence>
<dbReference type="NCBIfam" id="TIGR03293">
    <property type="entry name" value="PhnG_redo"/>
    <property type="match status" value="1"/>
</dbReference>
<accession>A0A1G4PHU8</accession>
<dbReference type="EMBL" id="FMTP01000001">
    <property type="protein sequence ID" value="SCW31884.1"/>
    <property type="molecule type" value="Genomic_DNA"/>
</dbReference>
<keyword evidence="2" id="KW-1185">Reference proteome</keyword>
<dbReference type="STRING" id="177413.SAMN05660859_0571"/>
<dbReference type="GO" id="GO:0019634">
    <property type="term" value="P:organic phosphonate metabolic process"/>
    <property type="evidence" value="ECO:0007669"/>
    <property type="project" value="InterPro"/>
</dbReference>
<organism evidence="1 2">
    <name type="scientific">Ancylobacter rudongensis</name>
    <dbReference type="NCBI Taxonomy" id="177413"/>
    <lineage>
        <taxon>Bacteria</taxon>
        <taxon>Pseudomonadati</taxon>
        <taxon>Pseudomonadota</taxon>
        <taxon>Alphaproteobacteria</taxon>
        <taxon>Hyphomicrobiales</taxon>
        <taxon>Xanthobacteraceae</taxon>
        <taxon>Ancylobacter</taxon>
    </lineage>
</organism>
<dbReference type="InterPro" id="IPR009609">
    <property type="entry name" value="Phosphonate_metab_PhnG"/>
</dbReference>
<dbReference type="AlphaFoldDB" id="A0A1G4PHU8"/>
<dbReference type="Pfam" id="PF06754">
    <property type="entry name" value="PhnG"/>
    <property type="match status" value="1"/>
</dbReference>
<gene>
    <name evidence="1" type="ORF">SAMN05660859_0571</name>
</gene>
<proteinExistence type="predicted"/>
<name>A0A1G4PHU8_9HYPH</name>
<protein>
    <submittedName>
        <fullName evidence="1">Alpha-D-ribose 1-methylphosphonate 5-triphosphate synthase subunit PhnG</fullName>
    </submittedName>
</protein>
<dbReference type="Proteomes" id="UP000198889">
    <property type="component" value="Unassembled WGS sequence"/>
</dbReference>
<reference evidence="2" key="1">
    <citation type="submission" date="2016-10" db="EMBL/GenBank/DDBJ databases">
        <authorList>
            <person name="Varghese N."/>
            <person name="Submissions S."/>
        </authorList>
    </citation>
    <scope>NUCLEOTIDE SEQUENCE [LARGE SCALE GENOMIC DNA]</scope>
    <source>
        <strain evidence="2">CGMCC 1.1761</strain>
    </source>
</reference>
<sequence>MPICIDEYTNPPKCKRPMWPVSADFQMQSSPAESSDANAWRAARQGVMAVMARAESTELDAILARLGPLPAASNLKPPEVGLVMLRGRTGGDGAPFNLGEATVARAAVRLEGGAAGFAYRLGRDLKAARAAAILDALWQDEARRAAVEEALAAVRARLADEAATVRAETAATKVDFFTLVRGED</sequence>
<evidence type="ECO:0000313" key="1">
    <source>
        <dbReference type="EMBL" id="SCW31884.1"/>
    </source>
</evidence>
<dbReference type="GO" id="GO:0015716">
    <property type="term" value="P:organic phosphonate transport"/>
    <property type="evidence" value="ECO:0007669"/>
    <property type="project" value="InterPro"/>
</dbReference>